<protein>
    <recommendedName>
        <fullName evidence="7">GH10 domain-containing protein</fullName>
    </recommendedName>
</protein>
<accession>A0ABD0LD44</accession>
<dbReference type="InterPro" id="IPR017853">
    <property type="entry name" value="GH"/>
</dbReference>
<evidence type="ECO:0000256" key="6">
    <source>
        <dbReference type="SAM" id="SignalP"/>
    </source>
</evidence>
<dbReference type="EMBL" id="JACVVK020000059">
    <property type="protein sequence ID" value="KAK7497333.1"/>
    <property type="molecule type" value="Genomic_DNA"/>
</dbReference>
<keyword evidence="9" id="KW-1185">Reference proteome</keyword>
<dbReference type="SUPFAM" id="SSF49785">
    <property type="entry name" value="Galactose-binding domain-like"/>
    <property type="match status" value="1"/>
</dbReference>
<dbReference type="PANTHER" id="PTHR31490:SF1">
    <property type="entry name" value="ENDO-1,4-BETA-XYLANASE 1"/>
    <property type="match status" value="1"/>
</dbReference>
<keyword evidence="5" id="KW-0624">Polysaccharide degradation</keyword>
<dbReference type="Pfam" id="PF00331">
    <property type="entry name" value="Glyco_hydro_10"/>
    <property type="match status" value="1"/>
</dbReference>
<dbReference type="SUPFAM" id="SSF51445">
    <property type="entry name" value="(Trans)glycosidases"/>
    <property type="match status" value="1"/>
</dbReference>
<evidence type="ECO:0000313" key="8">
    <source>
        <dbReference type="EMBL" id="KAK7497333.1"/>
    </source>
</evidence>
<evidence type="ECO:0000256" key="2">
    <source>
        <dbReference type="ARBA" id="ARBA00022737"/>
    </source>
</evidence>
<evidence type="ECO:0000256" key="5">
    <source>
        <dbReference type="ARBA" id="ARBA00023326"/>
    </source>
</evidence>
<evidence type="ECO:0000259" key="7">
    <source>
        <dbReference type="PROSITE" id="PS51760"/>
    </source>
</evidence>
<comment type="caution">
    <text evidence="8">The sequence shown here is derived from an EMBL/GenBank/DDBJ whole genome shotgun (WGS) entry which is preliminary data.</text>
</comment>
<evidence type="ECO:0000256" key="4">
    <source>
        <dbReference type="ARBA" id="ARBA00023277"/>
    </source>
</evidence>
<feature type="domain" description="GH10" evidence="7">
    <location>
        <begin position="208"/>
        <end position="308"/>
    </location>
</feature>
<dbReference type="Proteomes" id="UP001519460">
    <property type="component" value="Unassembled WGS sequence"/>
</dbReference>
<reference evidence="8 9" key="1">
    <citation type="journal article" date="2023" name="Sci. Data">
        <title>Genome assembly of the Korean intertidal mud-creeper Batillaria attramentaria.</title>
        <authorList>
            <person name="Patra A.K."/>
            <person name="Ho P.T."/>
            <person name="Jun S."/>
            <person name="Lee S.J."/>
            <person name="Kim Y."/>
            <person name="Won Y.J."/>
        </authorList>
    </citation>
    <scope>NUCLEOTIDE SEQUENCE [LARGE SCALE GENOMIC DNA]</scope>
    <source>
        <strain evidence="8">Wonlab-2016</strain>
    </source>
</reference>
<feature type="chain" id="PRO_5044891541" description="GH10 domain-containing protein" evidence="6">
    <location>
        <begin position="21"/>
        <end position="308"/>
    </location>
</feature>
<dbReference type="AlphaFoldDB" id="A0ABD0LD44"/>
<feature type="non-terminal residue" evidence="8">
    <location>
        <position position="308"/>
    </location>
</feature>
<keyword evidence="4" id="KW-0119">Carbohydrate metabolism</keyword>
<keyword evidence="2" id="KW-0677">Repeat</keyword>
<dbReference type="InterPro" id="IPR001000">
    <property type="entry name" value="GH10_dom"/>
</dbReference>
<dbReference type="InterPro" id="IPR044846">
    <property type="entry name" value="GH10"/>
</dbReference>
<dbReference type="PANTHER" id="PTHR31490">
    <property type="entry name" value="GLYCOSYL HYDROLASE"/>
    <property type="match status" value="1"/>
</dbReference>
<gene>
    <name evidence="8" type="ORF">BaRGS_00011377</name>
</gene>
<feature type="signal peptide" evidence="6">
    <location>
        <begin position="1"/>
        <end position="20"/>
    </location>
</feature>
<dbReference type="InterPro" id="IPR003305">
    <property type="entry name" value="CenC_carb-bd"/>
</dbReference>
<dbReference type="Gene3D" id="2.60.120.260">
    <property type="entry name" value="Galactose-binding domain-like"/>
    <property type="match status" value="1"/>
</dbReference>
<keyword evidence="6" id="KW-0732">Signal</keyword>
<dbReference type="PROSITE" id="PS51760">
    <property type="entry name" value="GH10_2"/>
    <property type="match status" value="1"/>
</dbReference>
<dbReference type="GO" id="GO:0031176">
    <property type="term" value="F:endo-1,4-beta-xylanase activity"/>
    <property type="evidence" value="ECO:0007669"/>
    <property type="project" value="UniProtKB-ARBA"/>
</dbReference>
<sequence>MLLLQGLCILLVLLLGGSVSQELLTNEGFESFEHWDCWEQTCSLSDEKHSGQHAVHTTDRQHDYDGPSQYVSINPGETYAVTGWAKLGDDGGGSHEWVKVAKLPGVRSSDGWIQLKGLMTAPNKPLESARFYYQGPAPGIDFYTDDASVRPTTDTQSPYPGDAIDNLRRSDINIRVVTPDGINKDDVKIHVLQTKKSFPFGSAVNAGRYNDPSLQGYRDFVHQHFNWAVPENSLKWGYIEPQRGQKNYDDALTMIHGLKAHGLKVRGHNLVWSVDQFVQDWVKQLSGDDLRKVVKDHIEETMDKTRGL</sequence>
<dbReference type="GO" id="GO:0000272">
    <property type="term" value="P:polysaccharide catabolic process"/>
    <property type="evidence" value="ECO:0007669"/>
    <property type="project" value="UniProtKB-KW"/>
</dbReference>
<organism evidence="8 9">
    <name type="scientific">Batillaria attramentaria</name>
    <dbReference type="NCBI Taxonomy" id="370345"/>
    <lineage>
        <taxon>Eukaryota</taxon>
        <taxon>Metazoa</taxon>
        <taxon>Spiralia</taxon>
        <taxon>Lophotrochozoa</taxon>
        <taxon>Mollusca</taxon>
        <taxon>Gastropoda</taxon>
        <taxon>Caenogastropoda</taxon>
        <taxon>Sorbeoconcha</taxon>
        <taxon>Cerithioidea</taxon>
        <taxon>Batillariidae</taxon>
        <taxon>Batillaria</taxon>
    </lineage>
</organism>
<evidence type="ECO:0000256" key="1">
    <source>
        <dbReference type="ARBA" id="ARBA00007495"/>
    </source>
</evidence>
<dbReference type="Pfam" id="PF02018">
    <property type="entry name" value="CBM_4_9"/>
    <property type="match status" value="1"/>
</dbReference>
<evidence type="ECO:0000313" key="9">
    <source>
        <dbReference type="Proteomes" id="UP001519460"/>
    </source>
</evidence>
<name>A0ABD0LD44_9CAEN</name>
<dbReference type="InterPro" id="IPR008979">
    <property type="entry name" value="Galactose-bd-like_sf"/>
</dbReference>
<comment type="similarity">
    <text evidence="1">Belongs to the glycosyl hydrolase 10 (cellulase F) family.</text>
</comment>
<proteinExistence type="inferred from homology"/>
<dbReference type="Gene3D" id="3.20.20.80">
    <property type="entry name" value="Glycosidases"/>
    <property type="match status" value="1"/>
</dbReference>
<keyword evidence="3" id="KW-0378">Hydrolase</keyword>
<evidence type="ECO:0000256" key="3">
    <source>
        <dbReference type="ARBA" id="ARBA00022801"/>
    </source>
</evidence>